<proteinExistence type="predicted"/>
<evidence type="ECO:0000313" key="1">
    <source>
        <dbReference type="EMBL" id="QJB04328.1"/>
    </source>
</evidence>
<organism evidence="1">
    <name type="scientific">viral metagenome</name>
    <dbReference type="NCBI Taxonomy" id="1070528"/>
    <lineage>
        <taxon>unclassified sequences</taxon>
        <taxon>metagenomes</taxon>
        <taxon>organismal metagenomes</taxon>
    </lineage>
</organism>
<evidence type="ECO:0008006" key="2">
    <source>
        <dbReference type="Google" id="ProtNLM"/>
    </source>
</evidence>
<sequence length="130" mass="14419">MAENREDLALGDRITVHTVSGRGNTVISRMRDGLVALFDQNSPYFDLLAPGQSVECHVINIKENYVILNPIREPEAIEAIRATEVNVDDIVEDLEKLIENVSGNAKVVSRALLRVIRLEQVIIKILTGDA</sequence>
<dbReference type="AlphaFoldDB" id="A0A6M3MAQ5"/>
<name>A0A6M3MAQ5_9ZZZZ</name>
<gene>
    <name evidence="1" type="ORF">MM171B00346_0040</name>
</gene>
<dbReference type="EMBL" id="MT143879">
    <property type="protein sequence ID" value="QJB04328.1"/>
    <property type="molecule type" value="Genomic_DNA"/>
</dbReference>
<protein>
    <recommendedName>
        <fullName evidence="2">TRAM domain-containing protein</fullName>
    </recommendedName>
</protein>
<reference evidence="1" key="1">
    <citation type="submission" date="2020-03" db="EMBL/GenBank/DDBJ databases">
        <title>The deep terrestrial virosphere.</title>
        <authorList>
            <person name="Holmfeldt K."/>
            <person name="Nilsson E."/>
            <person name="Simone D."/>
            <person name="Lopez-Fernandez M."/>
            <person name="Wu X."/>
            <person name="de Brujin I."/>
            <person name="Lundin D."/>
            <person name="Andersson A."/>
            <person name="Bertilsson S."/>
            <person name="Dopson M."/>
        </authorList>
    </citation>
    <scope>NUCLEOTIDE SEQUENCE</scope>
    <source>
        <strain evidence="1">MM171B00346</strain>
    </source>
</reference>
<accession>A0A6M3MAQ5</accession>